<dbReference type="eggNOG" id="ENOG502TH5V">
    <property type="taxonomic scope" value="Eukaryota"/>
</dbReference>
<name>E3MEU2_CAERE</name>
<proteinExistence type="predicted"/>
<dbReference type="FunCoup" id="E3MEU2">
    <property type="interactions" value="1080"/>
</dbReference>
<dbReference type="AlphaFoldDB" id="E3MEU2"/>
<gene>
    <name evidence="1" type="ORF">CRE_21201</name>
</gene>
<dbReference type="GeneID" id="9816235"/>
<sequence length="196" mass="21066">MRALLLTVALIVLHTVNCADNRLAMATKCVNTLGITFYTAAQLNTIFACADPQVYATPTNTTAMISVAKDCITNNSGSKALAALSLYTNINSCLSPDDILTLATEWATPLTKLTKTLTNKCLKKIKTCKAAGTAQEACLQKLYTLAKAAITKAYVDKICKKFVKQNLSKSQYACGVKYAPQVMTITGYKCATLTIT</sequence>
<dbReference type="EMBL" id="DS268440">
    <property type="protein sequence ID" value="EFP00716.1"/>
    <property type="molecule type" value="Genomic_DNA"/>
</dbReference>
<dbReference type="RefSeq" id="XP_003105255.2">
    <property type="nucleotide sequence ID" value="XM_003105207.2"/>
</dbReference>
<evidence type="ECO:0000313" key="2">
    <source>
        <dbReference type="Proteomes" id="UP000008281"/>
    </source>
</evidence>
<reference evidence="1" key="1">
    <citation type="submission" date="2007-07" db="EMBL/GenBank/DDBJ databases">
        <title>PCAP assembly of the Caenorhabditis remanei genome.</title>
        <authorList>
            <consortium name="The Caenorhabditis remanei Sequencing Consortium"/>
            <person name="Wilson R.K."/>
        </authorList>
    </citation>
    <scope>NUCLEOTIDE SEQUENCE [LARGE SCALE GENOMIC DNA]</scope>
    <source>
        <strain evidence="1">PB4641</strain>
    </source>
</reference>
<dbReference type="Proteomes" id="UP000008281">
    <property type="component" value="Unassembled WGS sequence"/>
</dbReference>
<dbReference type="HOGENOM" id="CLU_118741_0_0_1"/>
<evidence type="ECO:0000313" key="1">
    <source>
        <dbReference type="EMBL" id="EFP00716.1"/>
    </source>
</evidence>
<protein>
    <submittedName>
        <fullName evidence="1">Uncharacterized protein</fullName>
    </submittedName>
</protein>
<dbReference type="CTD" id="9816235"/>
<dbReference type="PANTHER" id="PTHR36161">
    <property type="entry name" value="PROTEIN CBG06377-RELATED"/>
    <property type="match status" value="1"/>
</dbReference>
<dbReference type="OrthoDB" id="5813584at2759"/>
<dbReference type="KEGG" id="crq:GCK72_022006"/>
<accession>E3MEU2</accession>
<dbReference type="OMA" id="CIINNSG"/>
<organism evidence="2">
    <name type="scientific">Caenorhabditis remanei</name>
    <name type="common">Caenorhabditis vulgaris</name>
    <dbReference type="NCBI Taxonomy" id="31234"/>
    <lineage>
        <taxon>Eukaryota</taxon>
        <taxon>Metazoa</taxon>
        <taxon>Ecdysozoa</taxon>
        <taxon>Nematoda</taxon>
        <taxon>Chromadorea</taxon>
        <taxon>Rhabditida</taxon>
        <taxon>Rhabditina</taxon>
        <taxon>Rhabditomorpha</taxon>
        <taxon>Rhabditoidea</taxon>
        <taxon>Rhabditidae</taxon>
        <taxon>Peloderinae</taxon>
        <taxon>Caenorhabditis</taxon>
    </lineage>
</organism>
<keyword evidence="2" id="KW-1185">Reference proteome</keyword>
<dbReference type="PANTHER" id="PTHR36161:SF3">
    <property type="entry name" value="DUF19 DOMAIN-CONTAINING PROTEIN"/>
    <property type="match status" value="1"/>
</dbReference>